<name>A0A914S010_PAREQ</name>
<evidence type="ECO:0000313" key="2">
    <source>
        <dbReference type="WBParaSite" id="PEQ_0001210001-mRNA-1"/>
    </source>
</evidence>
<dbReference type="AlphaFoldDB" id="A0A914S010"/>
<keyword evidence="1" id="KW-1185">Reference proteome</keyword>
<dbReference type="Proteomes" id="UP000887564">
    <property type="component" value="Unplaced"/>
</dbReference>
<proteinExistence type="predicted"/>
<evidence type="ECO:0000313" key="1">
    <source>
        <dbReference type="Proteomes" id="UP000887564"/>
    </source>
</evidence>
<sequence>MLAIVCSPSMSIRKSVANDSRRSMSSPLIIVFDSQQDRDSKIIENFIVDTIRQFLRVSFILKKFFIHPTSFQFAGACFVRSEGMTQSPNLPLYATLLAHVAPD</sequence>
<reference evidence="2" key="1">
    <citation type="submission" date="2022-11" db="UniProtKB">
        <authorList>
            <consortium name="WormBaseParasite"/>
        </authorList>
    </citation>
    <scope>IDENTIFICATION</scope>
</reference>
<accession>A0A914S010</accession>
<dbReference type="WBParaSite" id="PEQ_0001210001-mRNA-1">
    <property type="protein sequence ID" value="PEQ_0001210001-mRNA-1"/>
    <property type="gene ID" value="PEQ_0001210001"/>
</dbReference>
<protein>
    <submittedName>
        <fullName evidence="2">Uncharacterized protein</fullName>
    </submittedName>
</protein>
<organism evidence="1 2">
    <name type="scientific">Parascaris equorum</name>
    <name type="common">Equine roundworm</name>
    <dbReference type="NCBI Taxonomy" id="6256"/>
    <lineage>
        <taxon>Eukaryota</taxon>
        <taxon>Metazoa</taxon>
        <taxon>Ecdysozoa</taxon>
        <taxon>Nematoda</taxon>
        <taxon>Chromadorea</taxon>
        <taxon>Rhabditida</taxon>
        <taxon>Spirurina</taxon>
        <taxon>Ascaridomorpha</taxon>
        <taxon>Ascaridoidea</taxon>
        <taxon>Ascarididae</taxon>
        <taxon>Parascaris</taxon>
    </lineage>
</organism>